<name>A0A812BIT4_ACAPH</name>
<sequence length="176" mass="20319">MLLINLDISFILILSPFFIFFRHVFSFFCLILIFLFSFISFTYNFPSHLQFSLYLLSFFVYILLFIFLSCSSSNPIFLFIVFFFKRFSSSFPYIKDSFHFFLSCIHLSETVITVSSPDQFSPMELSGIELSSSVEKLNGLLMVTNHFLFENALLVSLADISESTKGANPLCSTLFH</sequence>
<keyword evidence="3" id="KW-1185">Reference proteome</keyword>
<organism evidence="2 3">
    <name type="scientific">Acanthosepion pharaonis</name>
    <name type="common">Pharaoh cuttlefish</name>
    <name type="synonym">Sepia pharaonis</name>
    <dbReference type="NCBI Taxonomy" id="158019"/>
    <lineage>
        <taxon>Eukaryota</taxon>
        <taxon>Metazoa</taxon>
        <taxon>Spiralia</taxon>
        <taxon>Lophotrochozoa</taxon>
        <taxon>Mollusca</taxon>
        <taxon>Cephalopoda</taxon>
        <taxon>Coleoidea</taxon>
        <taxon>Decapodiformes</taxon>
        <taxon>Sepiida</taxon>
        <taxon>Sepiina</taxon>
        <taxon>Sepiidae</taxon>
        <taxon>Acanthosepion</taxon>
    </lineage>
</organism>
<keyword evidence="1" id="KW-1133">Transmembrane helix</keyword>
<comment type="caution">
    <text evidence="2">The sequence shown here is derived from an EMBL/GenBank/DDBJ whole genome shotgun (WGS) entry which is preliminary data.</text>
</comment>
<reference evidence="2" key="1">
    <citation type="submission" date="2021-01" db="EMBL/GenBank/DDBJ databases">
        <authorList>
            <person name="Li R."/>
            <person name="Bekaert M."/>
        </authorList>
    </citation>
    <scope>NUCLEOTIDE SEQUENCE</scope>
    <source>
        <strain evidence="2">Farmed</strain>
    </source>
</reference>
<proteinExistence type="predicted"/>
<evidence type="ECO:0000256" key="1">
    <source>
        <dbReference type="SAM" id="Phobius"/>
    </source>
</evidence>
<feature type="transmembrane region" description="Helical" evidence="1">
    <location>
        <begin position="12"/>
        <end position="39"/>
    </location>
</feature>
<dbReference type="EMBL" id="CAHIKZ030000654">
    <property type="protein sequence ID" value="CAE1231545.1"/>
    <property type="molecule type" value="Genomic_DNA"/>
</dbReference>
<evidence type="ECO:0000313" key="3">
    <source>
        <dbReference type="Proteomes" id="UP000597762"/>
    </source>
</evidence>
<keyword evidence="1" id="KW-0812">Transmembrane</keyword>
<gene>
    <name evidence="2" type="ORF">SPHA_18146</name>
</gene>
<evidence type="ECO:0000313" key="2">
    <source>
        <dbReference type="EMBL" id="CAE1231545.1"/>
    </source>
</evidence>
<feature type="transmembrane region" description="Helical" evidence="1">
    <location>
        <begin position="51"/>
        <end position="84"/>
    </location>
</feature>
<keyword evidence="1" id="KW-0472">Membrane</keyword>
<dbReference type="AlphaFoldDB" id="A0A812BIT4"/>
<dbReference type="Proteomes" id="UP000597762">
    <property type="component" value="Unassembled WGS sequence"/>
</dbReference>
<protein>
    <submittedName>
        <fullName evidence="2">Uncharacterized protein</fullName>
    </submittedName>
</protein>
<accession>A0A812BIT4</accession>